<feature type="domain" description="UBC core" evidence="5">
    <location>
        <begin position="3"/>
        <end position="149"/>
    </location>
</feature>
<dbReference type="AlphaFoldDB" id="R0KRI4"/>
<keyword evidence="4" id="KW-0067">ATP-binding</keyword>
<dbReference type="PROSITE" id="PS00183">
    <property type="entry name" value="UBC_1"/>
    <property type="match status" value="1"/>
</dbReference>
<dbReference type="InterPro" id="IPR000608">
    <property type="entry name" value="UBC"/>
</dbReference>
<evidence type="ECO:0000313" key="6">
    <source>
        <dbReference type="EMBL" id="EOB13356.1"/>
    </source>
</evidence>
<dbReference type="FunFam" id="3.10.110.10:FF:000090">
    <property type="entry name" value="Ubiquitin-conjugating enzyme E2-17 kDa"/>
    <property type="match status" value="1"/>
</dbReference>
<dbReference type="PROSITE" id="PS50127">
    <property type="entry name" value="UBC_2"/>
    <property type="match status" value="1"/>
</dbReference>
<gene>
    <name evidence="6" type="primary">UBC2</name>
    <name evidence="6" type="ORF">NBO_80g0019</name>
</gene>
<keyword evidence="2 4" id="KW-0833">Ubl conjugation pathway</keyword>
<evidence type="ECO:0000259" key="5">
    <source>
        <dbReference type="PROSITE" id="PS50127"/>
    </source>
</evidence>
<dbReference type="OrthoDB" id="9984419at2759"/>
<reference evidence="6 7" key="1">
    <citation type="journal article" date="2013" name="BMC Genomics">
        <title>Comparative genomics of parasitic silkworm microsporidia reveal an association between genome expansion and host adaptation.</title>
        <authorList>
            <person name="Pan G."/>
            <person name="Xu J."/>
            <person name="Li T."/>
            <person name="Xia Q."/>
            <person name="Liu S.L."/>
            <person name="Zhang G."/>
            <person name="Li S."/>
            <person name="Li C."/>
            <person name="Liu H."/>
            <person name="Yang L."/>
            <person name="Liu T."/>
            <person name="Zhang X."/>
            <person name="Wu Z."/>
            <person name="Fan W."/>
            <person name="Dang X."/>
            <person name="Xiang H."/>
            <person name="Tao M."/>
            <person name="Li Y."/>
            <person name="Hu J."/>
            <person name="Li Z."/>
            <person name="Lin L."/>
            <person name="Luo J."/>
            <person name="Geng L."/>
            <person name="Wang L."/>
            <person name="Long M."/>
            <person name="Wan Y."/>
            <person name="He N."/>
            <person name="Zhang Z."/>
            <person name="Lu C."/>
            <person name="Keeling P.J."/>
            <person name="Wang J."/>
            <person name="Xiang Z."/>
            <person name="Zhou Z."/>
        </authorList>
    </citation>
    <scope>NUCLEOTIDE SEQUENCE [LARGE SCALE GENOMIC DNA]</scope>
    <source>
        <strain evidence="7">CQ1 / CVCC 102059</strain>
    </source>
</reference>
<feature type="active site" description="Glycyl thioester intermediate" evidence="3">
    <location>
        <position position="87"/>
    </location>
</feature>
<dbReference type="OMA" id="DHKSQYI"/>
<evidence type="ECO:0000256" key="1">
    <source>
        <dbReference type="ARBA" id="ARBA00022679"/>
    </source>
</evidence>
<dbReference type="InterPro" id="IPR016135">
    <property type="entry name" value="UBQ-conjugating_enzyme/RWD"/>
</dbReference>
<dbReference type="Gene3D" id="3.10.110.10">
    <property type="entry name" value="Ubiquitin Conjugating Enzyme"/>
    <property type="match status" value="1"/>
</dbReference>
<dbReference type="Proteomes" id="UP000016927">
    <property type="component" value="Unassembled WGS sequence"/>
</dbReference>
<dbReference type="HOGENOM" id="CLU_030988_10_2_1"/>
<dbReference type="VEuPathDB" id="MicrosporidiaDB:NBO_80g0019"/>
<comment type="similarity">
    <text evidence="4">Belongs to the ubiquitin-conjugating enzyme family.</text>
</comment>
<protein>
    <submittedName>
        <fullName evidence="6">Ubiquitin-conjugating enzyme E2 2</fullName>
    </submittedName>
</protein>
<organism evidence="6 7">
    <name type="scientific">Nosema bombycis (strain CQ1 / CVCC 102059)</name>
    <name type="common">Microsporidian parasite</name>
    <name type="synonym">Pebrine of silkworm</name>
    <dbReference type="NCBI Taxonomy" id="578461"/>
    <lineage>
        <taxon>Eukaryota</taxon>
        <taxon>Fungi</taxon>
        <taxon>Fungi incertae sedis</taxon>
        <taxon>Microsporidia</taxon>
        <taxon>Nosematidae</taxon>
        <taxon>Nosema</taxon>
    </lineage>
</organism>
<dbReference type="STRING" id="578461.R0KRI4"/>
<dbReference type="Pfam" id="PF00179">
    <property type="entry name" value="UQ_con"/>
    <property type="match status" value="1"/>
</dbReference>
<name>R0KRI4_NOSB1</name>
<keyword evidence="1" id="KW-0808">Transferase</keyword>
<sequence length="158" mass="17938">MTPANKRLLKDLNTLKSTSDGTIFAKPLEEDIFTWIAVILGPEDTPYEDGTFSLVLLFDETYPQKPPKIKFISKMFHPNIYENGELCLDMLKNRWSPSYDVLGILISIQSLLNDPNVLSPANVTAAEIYQSDSSAYNEKVQKTVELSWMDVENMKTKD</sequence>
<dbReference type="SUPFAM" id="SSF54495">
    <property type="entry name" value="UBC-like"/>
    <property type="match status" value="1"/>
</dbReference>
<dbReference type="InterPro" id="IPR023313">
    <property type="entry name" value="UBQ-conjugating_AS"/>
</dbReference>
<evidence type="ECO:0000256" key="4">
    <source>
        <dbReference type="RuleBase" id="RU362109"/>
    </source>
</evidence>
<accession>R0KRI4</accession>
<evidence type="ECO:0000256" key="3">
    <source>
        <dbReference type="PROSITE-ProRule" id="PRU10133"/>
    </source>
</evidence>
<dbReference type="GO" id="GO:0016740">
    <property type="term" value="F:transferase activity"/>
    <property type="evidence" value="ECO:0007669"/>
    <property type="project" value="UniProtKB-KW"/>
</dbReference>
<evidence type="ECO:0000313" key="7">
    <source>
        <dbReference type="Proteomes" id="UP000016927"/>
    </source>
</evidence>
<dbReference type="PANTHER" id="PTHR24067">
    <property type="entry name" value="UBIQUITIN-CONJUGATING ENZYME E2"/>
    <property type="match status" value="1"/>
</dbReference>
<keyword evidence="7" id="KW-1185">Reference proteome</keyword>
<proteinExistence type="inferred from homology"/>
<dbReference type="SMART" id="SM00212">
    <property type="entry name" value="UBCc"/>
    <property type="match status" value="1"/>
</dbReference>
<dbReference type="InterPro" id="IPR050113">
    <property type="entry name" value="Ub_conjugating_enzyme"/>
</dbReference>
<keyword evidence="4" id="KW-0547">Nucleotide-binding</keyword>
<evidence type="ECO:0000256" key="2">
    <source>
        <dbReference type="ARBA" id="ARBA00022786"/>
    </source>
</evidence>
<dbReference type="EMBL" id="KB908988">
    <property type="protein sequence ID" value="EOB13356.1"/>
    <property type="molecule type" value="Genomic_DNA"/>
</dbReference>
<dbReference type="CDD" id="cd23790">
    <property type="entry name" value="UBCc_UBE2A_2B"/>
    <property type="match status" value="1"/>
</dbReference>
<dbReference type="GO" id="GO:0005524">
    <property type="term" value="F:ATP binding"/>
    <property type="evidence" value="ECO:0007669"/>
    <property type="project" value="UniProtKB-UniRule"/>
</dbReference>